<reference evidence="3 4" key="1">
    <citation type="submission" date="2015-11" db="EMBL/GenBank/DDBJ databases">
        <title>The genome of Candidatus Endoriftia persephone in Ridgeia piscesae and population structure of the North Eastern Pacific vestimentiferan symbionts.</title>
        <authorList>
            <person name="Perez M."/>
            <person name="Juniper K.S."/>
        </authorList>
    </citation>
    <scope>NUCLEOTIDE SEQUENCE [LARGE SCALE GENOMIC DNA]</scope>
    <source>
        <strain evidence="2">Ind10</strain>
        <strain evidence="1">Ind11</strain>
    </source>
</reference>
<evidence type="ECO:0000313" key="2">
    <source>
        <dbReference type="EMBL" id="KRT56766.1"/>
    </source>
</evidence>
<protein>
    <submittedName>
        <fullName evidence="2">Uncharacterized protein</fullName>
    </submittedName>
</protein>
<sequence length="241" mass="26978">MKAVFYQMSLIVSLLVLPLSLLADPLPWEGLMQDGSRISIDPQTNKASRSAQGESQPLWDGVHQLDNGAVIIVRDGVVVMDAALLESHERQQREMEQVACMQLVRKVCGIHNECQKHPACDPARQLLSLEKEELSNRGLNPIWQGVELDSRRLCLDALNNENYFQVCTKRRSTNRKSPCQALQKQVCGSRGQCARTQACDAARQLLGMEREELVQVPSGLTQSGAECREAMEEGRFFKPCE</sequence>
<dbReference type="EMBL" id="LMXI01000671">
    <property type="protein sequence ID" value="KRT56766.1"/>
    <property type="molecule type" value="Genomic_DNA"/>
</dbReference>
<proteinExistence type="predicted"/>
<dbReference type="Proteomes" id="UP000051276">
    <property type="component" value="Unassembled WGS sequence"/>
</dbReference>
<name>A0A0T5Z2Q1_9GAMM</name>
<evidence type="ECO:0000313" key="3">
    <source>
        <dbReference type="Proteomes" id="UP000051276"/>
    </source>
</evidence>
<comment type="caution">
    <text evidence="2">The sequence shown here is derived from an EMBL/GenBank/DDBJ whole genome shotgun (WGS) entry which is preliminary data.</text>
</comment>
<keyword evidence="4" id="KW-1185">Reference proteome</keyword>
<dbReference type="AlphaFoldDB" id="A0A0T5Z2Q1"/>
<gene>
    <name evidence="1" type="ORF">Ga0074115_11251</name>
    <name evidence="2" type="ORF">Ga0076813_10235</name>
</gene>
<accession>A0A0T5Z2Q1</accession>
<dbReference type="EMBL" id="LDXT01000085">
    <property type="protein sequence ID" value="KRT54996.1"/>
    <property type="molecule type" value="Genomic_DNA"/>
</dbReference>
<organism evidence="2 3">
    <name type="scientific">endosymbiont of Ridgeia piscesae</name>
    <dbReference type="NCBI Taxonomy" id="54398"/>
    <lineage>
        <taxon>Bacteria</taxon>
        <taxon>Pseudomonadati</taxon>
        <taxon>Pseudomonadota</taxon>
        <taxon>Gammaproteobacteria</taxon>
        <taxon>sulfur-oxidizing symbionts</taxon>
    </lineage>
</organism>
<evidence type="ECO:0000313" key="4">
    <source>
        <dbReference type="Proteomes" id="UP000051634"/>
    </source>
</evidence>
<dbReference type="Proteomes" id="UP000051634">
    <property type="component" value="Unassembled WGS sequence"/>
</dbReference>
<evidence type="ECO:0000313" key="1">
    <source>
        <dbReference type="EMBL" id="KRT54996.1"/>
    </source>
</evidence>
<dbReference type="RefSeq" id="WP_232432992.1">
    <property type="nucleotide sequence ID" value="NZ_KQ557018.1"/>
</dbReference>